<evidence type="ECO:0000313" key="3">
    <source>
        <dbReference type="Proteomes" id="UP001065322"/>
    </source>
</evidence>
<dbReference type="SUPFAM" id="SSF51182">
    <property type="entry name" value="RmlC-like cupins"/>
    <property type="match status" value="1"/>
</dbReference>
<organism evidence="2 3">
    <name type="scientific">Thalassolituus hydrocarboniclasticus</name>
    <dbReference type="NCBI Taxonomy" id="2742796"/>
    <lineage>
        <taxon>Bacteria</taxon>
        <taxon>Pseudomonadati</taxon>
        <taxon>Pseudomonadota</taxon>
        <taxon>Gammaproteobacteria</taxon>
        <taxon>Oceanospirillales</taxon>
        <taxon>Oceanospirillaceae</taxon>
        <taxon>Thalassolituus</taxon>
    </lineage>
</organism>
<sequence length="167" mass="18487">MALPDVIQHQDFLLTLNTNEENLIKDALPGVDVYPLFLDPENGTWVIRAIFKPGITLPKHFHTGVVHFYTLSGRWNYLEYPDQPQTAGSYLYEPGGSIHTFHCPEDSGGADGFMVISGANINFDDNNNFMNIMDAGWIEQMIIAAAKAQGVIPRYIKPGAIAGFSND</sequence>
<proteinExistence type="predicted"/>
<dbReference type="Gene3D" id="2.60.120.10">
    <property type="entry name" value="Jelly Rolls"/>
    <property type="match status" value="1"/>
</dbReference>
<evidence type="ECO:0000313" key="2">
    <source>
        <dbReference type="EMBL" id="UXD88625.1"/>
    </source>
</evidence>
<gene>
    <name evidence="2" type="ORF">HUF19_14815</name>
</gene>
<keyword evidence="3" id="KW-1185">Reference proteome</keyword>
<feature type="domain" description="ChrR-like cupin" evidence="1">
    <location>
        <begin position="27"/>
        <end position="106"/>
    </location>
</feature>
<dbReference type="Proteomes" id="UP001065322">
    <property type="component" value="Chromosome"/>
</dbReference>
<evidence type="ECO:0000259" key="1">
    <source>
        <dbReference type="Pfam" id="PF12973"/>
    </source>
</evidence>
<dbReference type="CDD" id="cd20302">
    <property type="entry name" value="cupin_DAD"/>
    <property type="match status" value="1"/>
</dbReference>
<reference evidence="3" key="1">
    <citation type="submission" date="2020-06" db="EMBL/GenBank/DDBJ databases">
        <title>Thalassolituus marinus alknpb1M-1, a hydrocarbon-degrading bacterium isolated from the deep-sea overlying water using an in-situ strategy from the South China Sea basin.</title>
        <authorList>
            <person name="Dong C."/>
            <person name="Chen Y."/>
            <person name="Shao Z."/>
        </authorList>
    </citation>
    <scope>NUCLEOTIDE SEQUENCE [LARGE SCALE GENOMIC DNA]</scope>
    <source>
        <strain evidence="3">alknpb1M-1</strain>
    </source>
</reference>
<dbReference type="InterPro" id="IPR025979">
    <property type="entry name" value="ChrR-like_cupin_dom"/>
</dbReference>
<dbReference type="Pfam" id="PF12973">
    <property type="entry name" value="Cupin_7"/>
    <property type="match status" value="1"/>
</dbReference>
<dbReference type="GO" id="GO:0051213">
    <property type="term" value="F:dioxygenase activity"/>
    <property type="evidence" value="ECO:0007669"/>
    <property type="project" value="UniProtKB-KW"/>
</dbReference>
<dbReference type="RefSeq" id="WP_260997352.1">
    <property type="nucleotide sequence ID" value="NZ_CP054475.1"/>
</dbReference>
<accession>A0ABY6ADD4</accession>
<dbReference type="EMBL" id="CP054475">
    <property type="protein sequence ID" value="UXD88625.1"/>
    <property type="molecule type" value="Genomic_DNA"/>
</dbReference>
<keyword evidence="2" id="KW-0560">Oxidoreductase</keyword>
<dbReference type="InterPro" id="IPR014710">
    <property type="entry name" value="RmlC-like_jellyroll"/>
</dbReference>
<name>A0ABY6ADD4_9GAMM</name>
<protein>
    <submittedName>
        <fullName evidence="2">2,4'-dihydroxyacetophenone dioxygenase family protein</fullName>
    </submittedName>
</protein>
<keyword evidence="2" id="KW-0223">Dioxygenase</keyword>
<dbReference type="InterPro" id="IPR011051">
    <property type="entry name" value="RmlC_Cupin_sf"/>
</dbReference>